<dbReference type="EMBL" id="CP032152">
    <property type="protein sequence ID" value="AXY67676.1"/>
    <property type="molecule type" value="Genomic_DNA"/>
</dbReference>
<dbReference type="Gene3D" id="1.20.5.2700">
    <property type="match status" value="1"/>
</dbReference>
<organism evidence="10 11">
    <name type="scientific">Thermosynechococcus sichuanensis E542</name>
    <dbReference type="NCBI Taxonomy" id="2016101"/>
    <lineage>
        <taxon>Bacteria</taxon>
        <taxon>Bacillati</taxon>
        <taxon>Cyanobacteriota</taxon>
        <taxon>Cyanophyceae</taxon>
        <taxon>Acaryochloridales</taxon>
        <taxon>Thermosynechococcaceae</taxon>
        <taxon>Thermosynechococcus</taxon>
        <taxon>Thermosynechococcus sichuanensis</taxon>
    </lineage>
</organism>
<dbReference type="PANTHER" id="PTHR42829">
    <property type="entry name" value="NADH-UBIQUINONE OXIDOREDUCTASE CHAIN 5"/>
    <property type="match status" value="1"/>
</dbReference>
<dbReference type="GO" id="GO:0016020">
    <property type="term" value="C:membrane"/>
    <property type="evidence" value="ECO:0007669"/>
    <property type="project" value="UniProtKB-SubCell"/>
</dbReference>
<dbReference type="GO" id="GO:0042773">
    <property type="term" value="P:ATP synthesis coupled electron transport"/>
    <property type="evidence" value="ECO:0007669"/>
    <property type="project" value="InterPro"/>
</dbReference>
<feature type="transmembrane region" description="Helical" evidence="7">
    <location>
        <begin position="589"/>
        <end position="610"/>
    </location>
</feature>
<dbReference type="GO" id="GO:0008137">
    <property type="term" value="F:NADH dehydrogenase (ubiquinone) activity"/>
    <property type="evidence" value="ECO:0007669"/>
    <property type="project" value="InterPro"/>
</dbReference>
<evidence type="ECO:0000256" key="6">
    <source>
        <dbReference type="RuleBase" id="RU000320"/>
    </source>
</evidence>
<dbReference type="GO" id="GO:0012505">
    <property type="term" value="C:endomembrane system"/>
    <property type="evidence" value="ECO:0007669"/>
    <property type="project" value="UniProtKB-SubCell"/>
</dbReference>
<keyword evidence="3 7" id="KW-1133">Transmembrane helix</keyword>
<feature type="domain" description="NADH:quinone oxidoreductase/Mrp antiporter transmembrane" evidence="8">
    <location>
        <begin position="141"/>
        <end position="424"/>
    </location>
</feature>
<feature type="transmembrane region" description="Helical" evidence="7">
    <location>
        <begin position="452"/>
        <end position="474"/>
    </location>
</feature>
<dbReference type="RefSeq" id="WP_181496471.1">
    <property type="nucleotide sequence ID" value="NZ_CP032152.1"/>
</dbReference>
<feature type="transmembrane region" description="Helical" evidence="7">
    <location>
        <begin position="311"/>
        <end position="329"/>
    </location>
</feature>
<keyword evidence="2 6" id="KW-0812">Transmembrane</keyword>
<dbReference type="NCBIfam" id="NF005633">
    <property type="entry name" value="PRK07390.1"/>
    <property type="match status" value="1"/>
</dbReference>
<evidence type="ECO:0000313" key="11">
    <source>
        <dbReference type="Proteomes" id="UP000261812"/>
    </source>
</evidence>
<dbReference type="Pfam" id="PF00361">
    <property type="entry name" value="Proton_antipo_M"/>
    <property type="match status" value="1"/>
</dbReference>
<dbReference type="Proteomes" id="UP000261812">
    <property type="component" value="Chromosome"/>
</dbReference>
<feature type="transmembrane region" description="Helical" evidence="7">
    <location>
        <begin position="145"/>
        <end position="164"/>
    </location>
</feature>
<feature type="transmembrane region" description="Helical" evidence="7">
    <location>
        <begin position="122"/>
        <end position="139"/>
    </location>
</feature>
<evidence type="ECO:0000256" key="7">
    <source>
        <dbReference type="SAM" id="Phobius"/>
    </source>
</evidence>
<dbReference type="InterPro" id="IPR001516">
    <property type="entry name" value="Proton_antipo_N"/>
</dbReference>
<dbReference type="InterPro" id="IPR001750">
    <property type="entry name" value="ND/Mrp_TM"/>
</dbReference>
<feature type="transmembrane region" description="Helical" evidence="7">
    <location>
        <begin position="335"/>
        <end position="358"/>
    </location>
</feature>
<evidence type="ECO:0000259" key="9">
    <source>
        <dbReference type="Pfam" id="PF00662"/>
    </source>
</evidence>
<feature type="transmembrane region" description="Helical" evidence="7">
    <location>
        <begin position="251"/>
        <end position="271"/>
    </location>
</feature>
<evidence type="ECO:0000256" key="4">
    <source>
        <dbReference type="ARBA" id="ARBA00023136"/>
    </source>
</evidence>
<name>A0A3B7MKM0_9CYAN</name>
<dbReference type="PANTHER" id="PTHR42829:SF2">
    <property type="entry name" value="NADH-UBIQUINONE OXIDOREDUCTASE CHAIN 5"/>
    <property type="match status" value="1"/>
</dbReference>
<evidence type="ECO:0000259" key="8">
    <source>
        <dbReference type="Pfam" id="PF00361"/>
    </source>
</evidence>
<dbReference type="GO" id="GO:0015990">
    <property type="term" value="P:electron transport coupled proton transport"/>
    <property type="evidence" value="ECO:0007669"/>
    <property type="project" value="TreeGrafter"/>
</dbReference>
<evidence type="ECO:0000256" key="1">
    <source>
        <dbReference type="ARBA" id="ARBA00004127"/>
    </source>
</evidence>
<protein>
    <submittedName>
        <fullName evidence="10">NAD(P)H-quinone oxidoreductase subunit F</fullName>
    </submittedName>
</protein>
<feature type="transmembrane region" description="Helical" evidence="7">
    <location>
        <begin position="12"/>
        <end position="29"/>
    </location>
</feature>
<evidence type="ECO:0000256" key="2">
    <source>
        <dbReference type="ARBA" id="ARBA00022692"/>
    </source>
</evidence>
<dbReference type="NCBIfam" id="TIGR01960">
    <property type="entry name" value="ndhF3_CO2"/>
    <property type="match status" value="1"/>
</dbReference>
<feature type="transmembrane region" description="Helical" evidence="7">
    <location>
        <begin position="486"/>
        <end position="509"/>
    </location>
</feature>
<feature type="transmembrane region" description="Helical" evidence="7">
    <location>
        <begin position="185"/>
        <end position="203"/>
    </location>
</feature>
<proteinExistence type="predicted"/>
<feature type="transmembrane region" description="Helical" evidence="7">
    <location>
        <begin position="379"/>
        <end position="399"/>
    </location>
</feature>
<accession>A0A3B7MKM0</accession>
<dbReference type="KEGG" id="tsq:D3A95_04635"/>
<feature type="domain" description="NADH-Ubiquinone oxidoreductase (complex I) chain 5 N-terminal" evidence="9">
    <location>
        <begin position="73"/>
        <end position="123"/>
    </location>
</feature>
<evidence type="ECO:0000313" key="10">
    <source>
        <dbReference type="EMBL" id="AXY67676.1"/>
    </source>
</evidence>
<feature type="transmembrane region" description="Helical" evidence="7">
    <location>
        <begin position="283"/>
        <end position="304"/>
    </location>
</feature>
<sequence length="611" mass="66171">MLQSFADTVWLIPFYSLAGMVLSLIWSPGITRKTGPRPAGYVNLLLTFFSFGHALLATVAIANQPPQYVHWTWLDVAGLHFDIPVEISILTTTALMLITGLNLMAQVFAIGYMEMDWGWARFYALLALFEGGMAALVLLDSLFFNYVVLEILTLATYLLIGFWFNQPLVVTGARDAFLTKRVGDLVLLMGVLAIYPLAGSWNYDDLAAWAATAQVNPTLITLICLALIAGPMGKCAQFPLHLWLDEAMEGPIPASILRNAIVVATGAWVLVKLTPVLSLSPVALTALLVIGSVTALGGTLIAIAQVDIKRALSYLVSAYMGWVFIAVGLKEPGLAFVFILTYGVAMALLMMSIGAIIWNSITQDLRLLGGLWSRRPISGISFLVGSAGLLALPPLAGFFPQAELLDTAFAQLPWVGVVLLLVNTFAAFSLGRTFCLVWGGEVKPMTARSPEVFWPMILPMTVDLGLVLHLPILMGRFDWVIWTHPSLTTAAALTVTALLGWGAAAWVYLGKAIPKPVQFPLPPVQDLLAYDFYTPKLYKATVVGAVDLISRITAWFDRTFVDGTGNAFGVVTLLGGDRLKYSTTGQSQAYILTILMGVAILVIAICWPLLA</sequence>
<dbReference type="InterPro" id="IPR010217">
    <property type="entry name" value="NU5C2"/>
</dbReference>
<feature type="transmembrane region" description="Helical" evidence="7">
    <location>
        <begin position="209"/>
        <end position="230"/>
    </location>
</feature>
<evidence type="ECO:0000256" key="3">
    <source>
        <dbReference type="ARBA" id="ARBA00022989"/>
    </source>
</evidence>
<dbReference type="AlphaFoldDB" id="A0A3B7MKM0"/>
<feature type="transmembrane region" description="Helical" evidence="7">
    <location>
        <begin position="41"/>
        <end position="63"/>
    </location>
</feature>
<feature type="transmembrane region" description="Helical" evidence="7">
    <location>
        <begin position="411"/>
        <end position="431"/>
    </location>
</feature>
<evidence type="ECO:0000256" key="5">
    <source>
        <dbReference type="ARBA" id="ARBA00025624"/>
    </source>
</evidence>
<dbReference type="Pfam" id="PF00662">
    <property type="entry name" value="Proton_antipo_N"/>
    <property type="match status" value="1"/>
</dbReference>
<reference evidence="11" key="1">
    <citation type="submission" date="2018-09" db="EMBL/GenBank/DDBJ databases">
        <title>Complete genome sequence of thermophilic cyanobacteria strain Thermosynechococcus elongatus PKUAC-SCTE542.</title>
        <authorList>
            <person name="Liang Y."/>
            <person name="Tang J."/>
            <person name="Daroch M."/>
        </authorList>
    </citation>
    <scope>NUCLEOTIDE SEQUENCE [LARGE SCALE GENOMIC DNA]</scope>
    <source>
        <strain evidence="11">E542</strain>
    </source>
</reference>
<keyword evidence="11" id="KW-1185">Reference proteome</keyword>
<dbReference type="PRINTS" id="PR01434">
    <property type="entry name" value="NADHDHGNASE5"/>
</dbReference>
<dbReference type="GO" id="GO:0003954">
    <property type="term" value="F:NADH dehydrogenase activity"/>
    <property type="evidence" value="ECO:0007669"/>
    <property type="project" value="TreeGrafter"/>
</dbReference>
<dbReference type="InterPro" id="IPR003945">
    <property type="entry name" value="NU5C-like"/>
</dbReference>
<comment type="subcellular location">
    <subcellularLocation>
        <location evidence="1">Endomembrane system</location>
        <topology evidence="1">Multi-pass membrane protein</topology>
    </subcellularLocation>
    <subcellularLocation>
        <location evidence="6">Membrane</location>
        <topology evidence="6">Multi-pass membrane protein</topology>
    </subcellularLocation>
</comment>
<feature type="transmembrane region" description="Helical" evidence="7">
    <location>
        <begin position="83"/>
        <end position="110"/>
    </location>
</feature>
<keyword evidence="4 7" id="KW-0472">Membrane</keyword>
<gene>
    <name evidence="10" type="ORF">D3A95_04635</name>
</gene>
<comment type="function">
    <text evidence="5">NDH-1 shuttles electrons from NAD(P)H, via FMN and iron-sulfur (Fe-S) centers, to quinones in the respiratory chain. The immediate electron acceptor for the enzyme in this species is believed to be plastoquinone. Couples the redox reaction to proton translocation (for every two electrons transferred, four hydrogen ions are translocated across the cytoplasmic membrane), and thus conserves the redox energy in a proton gradient.</text>
</comment>